<protein>
    <submittedName>
        <fullName evidence="2">WRC domain-containing protein</fullName>
    </submittedName>
</protein>
<dbReference type="PANTHER" id="PTHR34680">
    <property type="entry name" value="EXPRESSED PROTEIN"/>
    <property type="match status" value="1"/>
</dbReference>
<dbReference type="PANTHER" id="PTHR34680:SF3">
    <property type="entry name" value="EXPRESSED PROTEIN"/>
    <property type="match status" value="1"/>
</dbReference>
<organism evidence="2 3">
    <name type="scientific">Heracleum sosnowskyi</name>
    <dbReference type="NCBI Taxonomy" id="360622"/>
    <lineage>
        <taxon>Eukaryota</taxon>
        <taxon>Viridiplantae</taxon>
        <taxon>Streptophyta</taxon>
        <taxon>Embryophyta</taxon>
        <taxon>Tracheophyta</taxon>
        <taxon>Spermatophyta</taxon>
        <taxon>Magnoliopsida</taxon>
        <taxon>eudicotyledons</taxon>
        <taxon>Gunneridae</taxon>
        <taxon>Pentapetalae</taxon>
        <taxon>asterids</taxon>
        <taxon>campanulids</taxon>
        <taxon>Apiales</taxon>
        <taxon>Apiaceae</taxon>
        <taxon>Apioideae</taxon>
        <taxon>apioid superclade</taxon>
        <taxon>Tordylieae</taxon>
        <taxon>Tordyliinae</taxon>
        <taxon>Heracleum</taxon>
    </lineage>
</organism>
<feature type="region of interest" description="Disordered" evidence="1">
    <location>
        <begin position="190"/>
        <end position="210"/>
    </location>
</feature>
<dbReference type="EMBL" id="JAUIZM010000009">
    <property type="protein sequence ID" value="KAK1364707.1"/>
    <property type="molecule type" value="Genomic_DNA"/>
</dbReference>
<name>A0AAD8HEP3_9APIA</name>
<reference evidence="2" key="1">
    <citation type="submission" date="2023-02" db="EMBL/GenBank/DDBJ databases">
        <title>Genome of toxic invasive species Heracleum sosnowskyi carries increased number of genes despite the absence of recent whole-genome duplications.</title>
        <authorList>
            <person name="Schelkunov M."/>
            <person name="Shtratnikova V."/>
            <person name="Makarenko M."/>
            <person name="Klepikova A."/>
            <person name="Omelchenko D."/>
            <person name="Novikova G."/>
            <person name="Obukhova E."/>
            <person name="Bogdanov V."/>
            <person name="Penin A."/>
            <person name="Logacheva M."/>
        </authorList>
    </citation>
    <scope>NUCLEOTIDE SEQUENCE</scope>
    <source>
        <strain evidence="2">Hsosn_3</strain>
        <tissue evidence="2">Leaf</tissue>
    </source>
</reference>
<dbReference type="AlphaFoldDB" id="A0AAD8HEP3"/>
<accession>A0AAD8HEP3</accession>
<gene>
    <name evidence="2" type="ORF">POM88_040268</name>
</gene>
<dbReference type="Proteomes" id="UP001237642">
    <property type="component" value="Unassembled WGS sequence"/>
</dbReference>
<evidence type="ECO:0000313" key="2">
    <source>
        <dbReference type="EMBL" id="KAK1364707.1"/>
    </source>
</evidence>
<sequence length="222" mass="24845">MRIRKNSVRVPSESGTHLCQLNQSPWDVPTTFSSSASASATVPPFFQVLENESFLQNKALESIGINVGSVTSLNISLAGGDKEAVNINYCSKTDENGNWICGLEAKEGETFCEFHLQSYIPSVTKKSSSNIKQAKKAKPESNPYKSLYYYDGFGPTWGKRKIARELSKRSEDVFAMELLPESEIFKDVEEDDTEEIEVDDGDENGKKRVRKRIKARSLKSLM</sequence>
<feature type="compositionally biased region" description="Acidic residues" evidence="1">
    <location>
        <begin position="190"/>
        <end position="202"/>
    </location>
</feature>
<comment type="caution">
    <text evidence="2">The sequence shown here is derived from an EMBL/GenBank/DDBJ whole genome shotgun (WGS) entry which is preliminary data.</text>
</comment>
<proteinExistence type="predicted"/>
<evidence type="ECO:0000313" key="3">
    <source>
        <dbReference type="Proteomes" id="UP001237642"/>
    </source>
</evidence>
<keyword evidence="3" id="KW-1185">Reference proteome</keyword>
<reference evidence="2" key="2">
    <citation type="submission" date="2023-05" db="EMBL/GenBank/DDBJ databases">
        <authorList>
            <person name="Schelkunov M.I."/>
        </authorList>
    </citation>
    <scope>NUCLEOTIDE SEQUENCE</scope>
    <source>
        <strain evidence="2">Hsosn_3</strain>
        <tissue evidence="2">Leaf</tissue>
    </source>
</reference>
<evidence type="ECO:0000256" key="1">
    <source>
        <dbReference type="SAM" id="MobiDB-lite"/>
    </source>
</evidence>